<keyword evidence="3" id="KW-1185">Reference proteome</keyword>
<evidence type="ECO:0000313" key="2">
    <source>
        <dbReference type="EMBL" id="OAF08442.1"/>
    </source>
</evidence>
<dbReference type="EMBL" id="LUUB01000062">
    <property type="protein sequence ID" value="OAF08442.1"/>
    <property type="molecule type" value="Genomic_DNA"/>
</dbReference>
<keyword evidence="1" id="KW-0812">Transmembrane</keyword>
<dbReference type="Proteomes" id="UP000076959">
    <property type="component" value="Unassembled WGS sequence"/>
</dbReference>
<feature type="transmembrane region" description="Helical" evidence="1">
    <location>
        <begin position="41"/>
        <end position="65"/>
    </location>
</feature>
<dbReference type="RefSeq" id="WP_063701409.1">
    <property type="nucleotide sequence ID" value="NZ_LUUB01000062.1"/>
</dbReference>
<name>A0A176YMT4_9BRAD</name>
<dbReference type="OrthoDB" id="8244137at2"/>
<keyword evidence="1" id="KW-0472">Membrane</keyword>
<comment type="caution">
    <text evidence="2">The sequence shown here is derived from an EMBL/GenBank/DDBJ whole genome shotgun (WGS) entry which is preliminary data.</text>
</comment>
<keyword evidence="1" id="KW-1133">Transmembrane helix</keyword>
<reference evidence="2 3" key="1">
    <citation type="submission" date="2016-03" db="EMBL/GenBank/DDBJ databases">
        <title>Draft Genome Sequence of the Strain BR 10245 (Bradyrhizobium sp.) isolated from nodules of Centrolobium paraense.</title>
        <authorList>
            <person name="Simoes-Araujo J.L.Sr."/>
            <person name="Barauna A.C."/>
            <person name="Silva K."/>
            <person name="Zilli J.E."/>
        </authorList>
    </citation>
    <scope>NUCLEOTIDE SEQUENCE [LARGE SCALE GENOMIC DNA]</scope>
    <source>
        <strain evidence="2 3">BR 10245</strain>
    </source>
</reference>
<evidence type="ECO:0000313" key="3">
    <source>
        <dbReference type="Proteomes" id="UP000076959"/>
    </source>
</evidence>
<evidence type="ECO:0000256" key="1">
    <source>
        <dbReference type="SAM" id="Phobius"/>
    </source>
</evidence>
<sequence>MAPFALDLVLWLLGVRGHIPRFDDFRPVPAAPSSGAGHLLRVLAVMASIFAALALAAWGTVWLAIRLL</sequence>
<accession>A0A176YMT4</accession>
<proteinExistence type="predicted"/>
<dbReference type="AlphaFoldDB" id="A0A176YMT4"/>
<organism evidence="2 3">
    <name type="scientific">Bradyrhizobium centrolobii</name>
    <dbReference type="NCBI Taxonomy" id="1505087"/>
    <lineage>
        <taxon>Bacteria</taxon>
        <taxon>Pseudomonadati</taxon>
        <taxon>Pseudomonadota</taxon>
        <taxon>Alphaproteobacteria</taxon>
        <taxon>Hyphomicrobiales</taxon>
        <taxon>Nitrobacteraceae</taxon>
        <taxon>Bradyrhizobium</taxon>
    </lineage>
</organism>
<gene>
    <name evidence="2" type="ORF">AYJ54_15230</name>
</gene>
<dbReference type="STRING" id="1505087.AYJ54_15230"/>
<protein>
    <submittedName>
        <fullName evidence="2">Uncharacterized protein</fullName>
    </submittedName>
</protein>